<evidence type="ECO:0000313" key="2">
    <source>
        <dbReference type="Proteomes" id="UP001066276"/>
    </source>
</evidence>
<evidence type="ECO:0000313" key="1">
    <source>
        <dbReference type="EMBL" id="KAJ1170528.1"/>
    </source>
</evidence>
<accession>A0AAV7T3B4</accession>
<proteinExistence type="predicted"/>
<organism evidence="1 2">
    <name type="scientific">Pleurodeles waltl</name>
    <name type="common">Iberian ribbed newt</name>
    <dbReference type="NCBI Taxonomy" id="8319"/>
    <lineage>
        <taxon>Eukaryota</taxon>
        <taxon>Metazoa</taxon>
        <taxon>Chordata</taxon>
        <taxon>Craniata</taxon>
        <taxon>Vertebrata</taxon>
        <taxon>Euteleostomi</taxon>
        <taxon>Amphibia</taxon>
        <taxon>Batrachia</taxon>
        <taxon>Caudata</taxon>
        <taxon>Salamandroidea</taxon>
        <taxon>Salamandridae</taxon>
        <taxon>Pleurodelinae</taxon>
        <taxon>Pleurodeles</taxon>
    </lineage>
</organism>
<sequence length="98" mass="11334">MSHTQRSFYMWHHSPHTCRPGSLTEGGVTGGQRHFLNGAACTTFERRYGIRLYCVRCSPDHVRGAVRQHPWCFYARTHEALEFSYVARTTVLPHLQKS</sequence>
<dbReference type="AlphaFoldDB" id="A0AAV7T3B4"/>
<keyword evidence="2" id="KW-1185">Reference proteome</keyword>
<name>A0AAV7T3B4_PLEWA</name>
<gene>
    <name evidence="1" type="ORF">NDU88_002403</name>
</gene>
<comment type="caution">
    <text evidence="1">The sequence shown here is derived from an EMBL/GenBank/DDBJ whole genome shotgun (WGS) entry which is preliminary data.</text>
</comment>
<dbReference type="EMBL" id="JANPWB010000007">
    <property type="protein sequence ID" value="KAJ1170528.1"/>
    <property type="molecule type" value="Genomic_DNA"/>
</dbReference>
<protein>
    <submittedName>
        <fullName evidence="1">Uncharacterized protein</fullName>
    </submittedName>
</protein>
<reference evidence="1" key="1">
    <citation type="journal article" date="2022" name="bioRxiv">
        <title>Sequencing and chromosome-scale assembly of the giantPleurodeles waltlgenome.</title>
        <authorList>
            <person name="Brown T."/>
            <person name="Elewa A."/>
            <person name="Iarovenko S."/>
            <person name="Subramanian E."/>
            <person name="Araus A.J."/>
            <person name="Petzold A."/>
            <person name="Susuki M."/>
            <person name="Suzuki K.-i.T."/>
            <person name="Hayashi T."/>
            <person name="Toyoda A."/>
            <person name="Oliveira C."/>
            <person name="Osipova E."/>
            <person name="Leigh N.D."/>
            <person name="Simon A."/>
            <person name="Yun M.H."/>
        </authorList>
    </citation>
    <scope>NUCLEOTIDE SEQUENCE</scope>
    <source>
        <strain evidence="1">20211129_DDA</strain>
        <tissue evidence="1">Liver</tissue>
    </source>
</reference>
<dbReference type="Proteomes" id="UP001066276">
    <property type="component" value="Chromosome 4_1"/>
</dbReference>